<reference evidence="2 3" key="1">
    <citation type="submission" date="2017-03" db="EMBL/GenBank/DDBJ databases">
        <title>Genome sequence of Methanobrevibacter wosei.</title>
        <authorList>
            <person name="Poehlein A."/>
            <person name="Seedorf H."/>
            <person name="Daniel R."/>
        </authorList>
    </citation>
    <scope>NUCLEOTIDE SEQUENCE [LARGE SCALE GENOMIC DNA]</scope>
    <source>
        <strain evidence="2 3">DSM 11979</strain>
    </source>
</reference>
<feature type="domain" description="Gins51 C-terminal" evidence="1">
    <location>
        <begin position="246"/>
        <end position="288"/>
    </location>
</feature>
<name>A0A2U1S6F2_9EURY</name>
<dbReference type="InterPro" id="IPR054314">
    <property type="entry name" value="Gins51_C"/>
</dbReference>
<sequence length="293" mass="33753">MDQFFQTLRKIQKKERNNGTLARVEDTFYQDIHKYLNNLKKSAGADPFSKEYNLIKDTQRVATEICERREHKITDAAVINIHRSYHLFTGKPKFDLVDTTPLNLTPEEEKFYFSLIDKLKEHRSNISLDKLTEDKSEDVAENTVKVPSDSVKVVSEVEKPKDDVLTHLEEISNAEIIKDEKVEPIEKQVQEAKNQQLKNQFSNPISKPKEKAPRTDGDVYDLINQEEEFVDLESIKTAKESALVTLLVFDNIDSIIGVDEKIYGPFYPQDIVIMPKINANIFVKNKKGRIVKA</sequence>
<dbReference type="RefSeq" id="WP_116669359.1">
    <property type="nucleotide sequence ID" value="NZ_MZGU01000004.1"/>
</dbReference>
<dbReference type="EMBL" id="MZGU01000004">
    <property type="protein sequence ID" value="PWB85707.1"/>
    <property type="molecule type" value="Genomic_DNA"/>
</dbReference>
<keyword evidence="3" id="KW-1185">Reference proteome</keyword>
<comment type="caution">
    <text evidence="2">The sequence shown here is derived from an EMBL/GenBank/DDBJ whole genome shotgun (WGS) entry which is preliminary data.</text>
</comment>
<dbReference type="OrthoDB" id="82417at2157"/>
<evidence type="ECO:0000313" key="3">
    <source>
        <dbReference type="Proteomes" id="UP000245577"/>
    </source>
</evidence>
<dbReference type="Proteomes" id="UP000245577">
    <property type="component" value="Unassembled WGS sequence"/>
</dbReference>
<proteinExistence type="predicted"/>
<dbReference type="CDD" id="cd11714">
    <property type="entry name" value="GINS_A_archaea"/>
    <property type="match status" value="1"/>
</dbReference>
<dbReference type="Pfam" id="PF22090">
    <property type="entry name" value="Gins51_C"/>
    <property type="match status" value="1"/>
</dbReference>
<accession>A0A2U1S6F2</accession>
<gene>
    <name evidence="2" type="ORF">MBBWO_05430</name>
</gene>
<organism evidence="2 3">
    <name type="scientific">Methanobrevibacter woesei</name>
    <dbReference type="NCBI Taxonomy" id="190976"/>
    <lineage>
        <taxon>Archaea</taxon>
        <taxon>Methanobacteriati</taxon>
        <taxon>Methanobacteriota</taxon>
        <taxon>Methanomada group</taxon>
        <taxon>Methanobacteria</taxon>
        <taxon>Methanobacteriales</taxon>
        <taxon>Methanobacteriaceae</taxon>
        <taxon>Methanobrevibacter</taxon>
    </lineage>
</organism>
<dbReference type="AlphaFoldDB" id="A0A2U1S6F2"/>
<evidence type="ECO:0000313" key="2">
    <source>
        <dbReference type="EMBL" id="PWB85707.1"/>
    </source>
</evidence>
<protein>
    <recommendedName>
        <fullName evidence="1">Gins51 C-terminal domain-containing protein</fullName>
    </recommendedName>
</protein>
<evidence type="ECO:0000259" key="1">
    <source>
        <dbReference type="Pfam" id="PF22090"/>
    </source>
</evidence>
<dbReference type="Gene3D" id="3.40.5.50">
    <property type="match status" value="1"/>
</dbReference>